<accession>A0ABD5RV52</accession>
<sequence>MIELVNVTKEYGDGTVAVEDVSFEVPRGETVTLVGPSGCGKTTTMTMVNRLTEVTEGEILVDGEPITEMDRIELRRNIGYVIQEIGLFEHMTVGENIAIVPDLRGWDEEEKEARVEELLELIQLPQSVKEDYPANLSGGQRQRVGVARAMAAKPDIILMDEPFGALDPITREELQDEFLDIQKQLDTTIMFVTHDIDEALKMGDRVAVLKDGKLIQYDTPEDLLGNPTDDFVASFIGTDRVLKQLAAVEVREVMNPPAGGQDVGDHPLSPDDSLKVALQRIFQQGEPLAVVENGEVVGQLREADIQGVTDRRTSEVRQ</sequence>
<keyword evidence="3" id="KW-0500">Molybdenum</keyword>
<evidence type="ECO:0000256" key="12">
    <source>
        <dbReference type="ARBA" id="ARBA00057369"/>
    </source>
</evidence>
<dbReference type="EC" id="7.3.2.6" evidence="9"/>
<dbReference type="Pfam" id="PF00005">
    <property type="entry name" value="ABC_tran"/>
    <property type="match status" value="1"/>
</dbReference>
<gene>
    <name evidence="14" type="ORF">ACFQE1_02515</name>
</gene>
<evidence type="ECO:0000256" key="11">
    <source>
        <dbReference type="ARBA" id="ARBA00047936"/>
    </source>
</evidence>
<evidence type="ECO:0000256" key="7">
    <source>
        <dbReference type="ARBA" id="ARBA00038307"/>
    </source>
</evidence>
<evidence type="ECO:0000256" key="1">
    <source>
        <dbReference type="ARBA" id="ARBA00004236"/>
    </source>
</evidence>
<evidence type="ECO:0000256" key="8">
    <source>
        <dbReference type="ARBA" id="ARBA00038781"/>
    </source>
</evidence>
<dbReference type="SMART" id="SM00382">
    <property type="entry name" value="AAA"/>
    <property type="match status" value="1"/>
</dbReference>
<comment type="catalytic activity">
    <reaction evidence="11">
        <text>tungstate(in) + ATP + H2O = tungstate(out) + ADP + phosphate + H(+)</text>
        <dbReference type="Rhea" id="RHEA:35027"/>
        <dbReference type="ChEBI" id="CHEBI:15377"/>
        <dbReference type="ChEBI" id="CHEBI:15378"/>
        <dbReference type="ChEBI" id="CHEBI:30616"/>
        <dbReference type="ChEBI" id="CHEBI:43474"/>
        <dbReference type="ChEBI" id="CHEBI:46502"/>
        <dbReference type="ChEBI" id="CHEBI:456216"/>
        <dbReference type="EC" id="7.3.2.6"/>
    </reaction>
</comment>
<dbReference type="GO" id="GO:1901238">
    <property type="term" value="F:ABC-type tungstate transporter activity"/>
    <property type="evidence" value="ECO:0007669"/>
    <property type="project" value="UniProtKB-EC"/>
</dbReference>
<dbReference type="InterPro" id="IPR005892">
    <property type="entry name" value="Gly-betaine_transp_ATP-bd"/>
</dbReference>
<name>A0ABD5RV52_9EURY</name>
<dbReference type="PANTHER" id="PTHR43117:SF4">
    <property type="entry name" value="OSMOPROTECTANT IMPORT ATP-BINDING PROTEIN OSMV"/>
    <property type="match status" value="1"/>
</dbReference>
<evidence type="ECO:0000256" key="3">
    <source>
        <dbReference type="ARBA" id="ARBA00022505"/>
    </source>
</evidence>
<feature type="domain" description="ABC transporter" evidence="13">
    <location>
        <begin position="2"/>
        <end position="236"/>
    </location>
</feature>
<dbReference type="InterPro" id="IPR027417">
    <property type="entry name" value="P-loop_NTPase"/>
</dbReference>
<dbReference type="PANTHER" id="PTHR43117">
    <property type="entry name" value="OSMOPROTECTANT IMPORT ATP-BINDING PROTEIN OSMV"/>
    <property type="match status" value="1"/>
</dbReference>
<comment type="function">
    <text evidence="12">Part of the ABC transporter complex WtpABC involved in molybdate/tungstate import. Responsible for energy coupling to the transport system.</text>
</comment>
<keyword evidence="6 14" id="KW-0067">ATP-binding</keyword>
<dbReference type="PROSITE" id="PS50893">
    <property type="entry name" value="ABC_TRANSPORTER_2"/>
    <property type="match status" value="1"/>
</dbReference>
<comment type="subcellular location">
    <subcellularLocation>
        <location evidence="1">Cell membrane</location>
    </subcellularLocation>
</comment>
<comment type="subunit">
    <text evidence="8">The complex is composed of two ATP-binding proteins (WtpC), two transmembrane proteins (WtpB) and a solute-binding protein (WtpA).</text>
</comment>
<comment type="similarity">
    <text evidence="7">Belongs to the ABC transporter superfamily. Sulfate/tungstate importer (TC 3.A.1.6) family.</text>
</comment>
<dbReference type="InterPro" id="IPR003439">
    <property type="entry name" value="ABC_transporter-like_ATP-bd"/>
</dbReference>
<dbReference type="InterPro" id="IPR017871">
    <property type="entry name" value="ABC_transporter-like_CS"/>
</dbReference>
<evidence type="ECO:0000256" key="6">
    <source>
        <dbReference type="ARBA" id="ARBA00022840"/>
    </source>
</evidence>
<dbReference type="FunFam" id="3.40.50.300:FF:000425">
    <property type="entry name" value="Probable ABC transporter, ATP-binding subunit"/>
    <property type="match status" value="1"/>
</dbReference>
<evidence type="ECO:0000256" key="9">
    <source>
        <dbReference type="ARBA" id="ARBA00039025"/>
    </source>
</evidence>
<keyword evidence="2" id="KW-0813">Transport</keyword>
<keyword evidence="4" id="KW-0677">Repeat</keyword>
<dbReference type="NCBIfam" id="TIGR01186">
    <property type="entry name" value="proV"/>
    <property type="match status" value="1"/>
</dbReference>
<reference evidence="14 15" key="1">
    <citation type="journal article" date="2019" name="Int. J. Syst. Evol. Microbiol.">
        <title>The Global Catalogue of Microorganisms (GCM) 10K type strain sequencing project: providing services to taxonomists for standard genome sequencing and annotation.</title>
        <authorList>
            <consortium name="The Broad Institute Genomics Platform"/>
            <consortium name="The Broad Institute Genome Sequencing Center for Infectious Disease"/>
            <person name="Wu L."/>
            <person name="Ma J."/>
        </authorList>
    </citation>
    <scope>NUCLEOTIDE SEQUENCE [LARGE SCALE GENOMIC DNA]</scope>
    <source>
        <strain evidence="14 15">NBRC 111368</strain>
    </source>
</reference>
<evidence type="ECO:0000256" key="4">
    <source>
        <dbReference type="ARBA" id="ARBA00022737"/>
    </source>
</evidence>
<keyword evidence="5" id="KW-0547">Nucleotide-binding</keyword>
<dbReference type="InterPro" id="IPR003593">
    <property type="entry name" value="AAA+_ATPase"/>
</dbReference>
<evidence type="ECO:0000256" key="5">
    <source>
        <dbReference type="ARBA" id="ARBA00022741"/>
    </source>
</evidence>
<keyword evidence="15" id="KW-1185">Reference proteome</keyword>
<evidence type="ECO:0000313" key="14">
    <source>
        <dbReference type="EMBL" id="MFC6723284.1"/>
    </source>
</evidence>
<dbReference type="GO" id="GO:0005886">
    <property type="term" value="C:plasma membrane"/>
    <property type="evidence" value="ECO:0007669"/>
    <property type="project" value="UniProtKB-SubCell"/>
</dbReference>
<organism evidence="14 15">
    <name type="scientific">Halobium palmae</name>
    <dbReference type="NCBI Taxonomy" id="1776492"/>
    <lineage>
        <taxon>Archaea</taxon>
        <taxon>Methanobacteriati</taxon>
        <taxon>Methanobacteriota</taxon>
        <taxon>Stenosarchaea group</taxon>
        <taxon>Halobacteria</taxon>
        <taxon>Halobacteriales</taxon>
        <taxon>Haloferacaceae</taxon>
        <taxon>Halobium</taxon>
    </lineage>
</organism>
<dbReference type="AlphaFoldDB" id="A0ABD5RV52"/>
<evidence type="ECO:0000256" key="2">
    <source>
        <dbReference type="ARBA" id="ARBA00022448"/>
    </source>
</evidence>
<dbReference type="EMBL" id="JBHSWU010000009">
    <property type="protein sequence ID" value="MFC6723284.1"/>
    <property type="molecule type" value="Genomic_DNA"/>
</dbReference>
<dbReference type="Proteomes" id="UP001596328">
    <property type="component" value="Unassembled WGS sequence"/>
</dbReference>
<proteinExistence type="inferred from homology"/>
<dbReference type="Gene3D" id="3.40.50.300">
    <property type="entry name" value="P-loop containing nucleotide triphosphate hydrolases"/>
    <property type="match status" value="1"/>
</dbReference>
<dbReference type="PROSITE" id="PS00211">
    <property type="entry name" value="ABC_TRANSPORTER_1"/>
    <property type="match status" value="1"/>
</dbReference>
<dbReference type="GO" id="GO:0005524">
    <property type="term" value="F:ATP binding"/>
    <property type="evidence" value="ECO:0007669"/>
    <property type="project" value="UniProtKB-KW"/>
</dbReference>
<protein>
    <recommendedName>
        <fullName evidence="10">Molybdate/tungstate import ATP-binding protein WtpC</fullName>
        <ecNumber evidence="9">7.3.2.6</ecNumber>
    </recommendedName>
</protein>
<dbReference type="SUPFAM" id="SSF52540">
    <property type="entry name" value="P-loop containing nucleoside triphosphate hydrolases"/>
    <property type="match status" value="1"/>
</dbReference>
<evidence type="ECO:0000256" key="10">
    <source>
        <dbReference type="ARBA" id="ARBA00041133"/>
    </source>
</evidence>
<evidence type="ECO:0000313" key="15">
    <source>
        <dbReference type="Proteomes" id="UP001596328"/>
    </source>
</evidence>
<comment type="caution">
    <text evidence="14">The sequence shown here is derived from an EMBL/GenBank/DDBJ whole genome shotgun (WGS) entry which is preliminary data.</text>
</comment>
<evidence type="ECO:0000259" key="13">
    <source>
        <dbReference type="PROSITE" id="PS50893"/>
    </source>
</evidence>